<name>A0AAX2LXJ5_VIBFL</name>
<dbReference type="SUPFAM" id="SSF46894">
    <property type="entry name" value="C-terminal effector domain of the bipartite response regulators"/>
    <property type="match status" value="1"/>
</dbReference>
<dbReference type="GeneID" id="29384420"/>
<organism evidence="5 6">
    <name type="scientific">Vibrio fluvialis</name>
    <dbReference type="NCBI Taxonomy" id="676"/>
    <lineage>
        <taxon>Bacteria</taxon>
        <taxon>Pseudomonadati</taxon>
        <taxon>Pseudomonadota</taxon>
        <taxon>Gammaproteobacteria</taxon>
        <taxon>Vibrionales</taxon>
        <taxon>Vibrionaceae</taxon>
        <taxon>Vibrio</taxon>
    </lineage>
</organism>
<keyword evidence="1" id="KW-0805">Transcription regulation</keyword>
<dbReference type="InterPro" id="IPR016032">
    <property type="entry name" value="Sig_transdc_resp-reg_C-effctor"/>
</dbReference>
<dbReference type="Pfam" id="PF00196">
    <property type="entry name" value="GerE"/>
    <property type="match status" value="1"/>
</dbReference>
<dbReference type="PRINTS" id="PR00038">
    <property type="entry name" value="HTHLUXR"/>
</dbReference>
<accession>A0AAX2LXJ5</accession>
<evidence type="ECO:0000259" key="4">
    <source>
        <dbReference type="PROSITE" id="PS50043"/>
    </source>
</evidence>
<feature type="domain" description="HTH luxR-type" evidence="4">
    <location>
        <begin position="213"/>
        <end position="278"/>
    </location>
</feature>
<protein>
    <submittedName>
        <fullName evidence="5">Transcriptional regulator, LuxR family</fullName>
    </submittedName>
</protein>
<comment type="caution">
    <text evidence="5">The sequence shown here is derived from an EMBL/GenBank/DDBJ whole genome shotgun (WGS) entry which is preliminary data.</text>
</comment>
<evidence type="ECO:0000256" key="3">
    <source>
        <dbReference type="ARBA" id="ARBA00023163"/>
    </source>
</evidence>
<dbReference type="PROSITE" id="PS50043">
    <property type="entry name" value="HTH_LUXR_2"/>
    <property type="match status" value="1"/>
</dbReference>
<reference evidence="5 6" key="1">
    <citation type="submission" date="2018-06" db="EMBL/GenBank/DDBJ databases">
        <authorList>
            <consortium name="Pathogen Informatics"/>
            <person name="Doyle S."/>
        </authorList>
    </citation>
    <scope>NUCLEOTIDE SEQUENCE [LARGE SCALE GENOMIC DNA]</scope>
    <source>
        <strain evidence="5 6">NCTC11327</strain>
    </source>
</reference>
<dbReference type="RefSeq" id="WP_267959292.1">
    <property type="nucleotide sequence ID" value="NZ_CABLBX010000005.1"/>
</dbReference>
<sequence length="288" mass="33171">MSSQSVVCVHVSLSEYHALGDAIIALNTPAFTSRYVALLREIVDFDCAVMLGYRHNKHPIYLYDSIPDNRELLFQRYLTESYQHDPFYRLVADTQQEGVFHLSEMTDAPHSYQQHHYQQQFYPQTGWQDEMSLVVQLDSERWILLYLGHLAAGRRFSALDRQALKQRFHTLAPLCRQHWSANALLLAHSDDNALESETNHTPDMRRWVERALASFGTQLLSPREQQITALLVQGLDSQEIATQLGITHGTVKNHRKRIYAQLHVASLSELFQLFLNHLIGSPNHSPRS</sequence>
<keyword evidence="3" id="KW-0804">Transcription</keyword>
<dbReference type="CDD" id="cd06170">
    <property type="entry name" value="LuxR_C_like"/>
    <property type="match status" value="1"/>
</dbReference>
<dbReference type="EMBL" id="UHIP01000002">
    <property type="protein sequence ID" value="SUQ26547.1"/>
    <property type="molecule type" value="Genomic_DNA"/>
</dbReference>
<evidence type="ECO:0000256" key="1">
    <source>
        <dbReference type="ARBA" id="ARBA00023015"/>
    </source>
</evidence>
<dbReference type="GO" id="GO:0003677">
    <property type="term" value="F:DNA binding"/>
    <property type="evidence" value="ECO:0007669"/>
    <property type="project" value="UniProtKB-KW"/>
</dbReference>
<keyword evidence="2" id="KW-0238">DNA-binding</keyword>
<dbReference type="InterPro" id="IPR000792">
    <property type="entry name" value="Tscrpt_reg_LuxR_C"/>
</dbReference>
<gene>
    <name evidence="5" type="ORF">NCTC11327_03408</name>
</gene>
<dbReference type="PANTHER" id="PTHR44688">
    <property type="entry name" value="DNA-BINDING TRANSCRIPTIONAL ACTIVATOR DEVR_DOSR"/>
    <property type="match status" value="1"/>
</dbReference>
<evidence type="ECO:0000313" key="6">
    <source>
        <dbReference type="Proteomes" id="UP000254626"/>
    </source>
</evidence>
<dbReference type="Proteomes" id="UP000254626">
    <property type="component" value="Unassembled WGS sequence"/>
</dbReference>
<dbReference type="Gene3D" id="1.10.10.10">
    <property type="entry name" value="Winged helix-like DNA-binding domain superfamily/Winged helix DNA-binding domain"/>
    <property type="match status" value="1"/>
</dbReference>
<dbReference type="AlphaFoldDB" id="A0AAX2LXJ5"/>
<evidence type="ECO:0000313" key="5">
    <source>
        <dbReference type="EMBL" id="SUQ26547.1"/>
    </source>
</evidence>
<dbReference type="SMART" id="SM00421">
    <property type="entry name" value="HTH_LUXR"/>
    <property type="match status" value="1"/>
</dbReference>
<dbReference type="PANTHER" id="PTHR44688:SF16">
    <property type="entry name" value="DNA-BINDING TRANSCRIPTIONAL ACTIVATOR DEVR_DOSR"/>
    <property type="match status" value="1"/>
</dbReference>
<dbReference type="GO" id="GO:0006355">
    <property type="term" value="P:regulation of DNA-templated transcription"/>
    <property type="evidence" value="ECO:0007669"/>
    <property type="project" value="InterPro"/>
</dbReference>
<evidence type="ECO:0000256" key="2">
    <source>
        <dbReference type="ARBA" id="ARBA00023125"/>
    </source>
</evidence>
<dbReference type="InterPro" id="IPR036388">
    <property type="entry name" value="WH-like_DNA-bd_sf"/>
</dbReference>
<proteinExistence type="predicted"/>